<dbReference type="InterPro" id="IPR045745">
    <property type="entry name" value="HTH_58_Actinobacteria-type"/>
</dbReference>
<evidence type="ECO:0000313" key="2">
    <source>
        <dbReference type="EMBL" id="MBE1575073.1"/>
    </source>
</evidence>
<name>A0ABR9L2T0_9PSEU</name>
<protein>
    <recommendedName>
        <fullName evidence="1">Helix-turn-helix domain-containing protein</fullName>
    </recommendedName>
</protein>
<dbReference type="Proteomes" id="UP000656548">
    <property type="component" value="Unassembled WGS sequence"/>
</dbReference>
<keyword evidence="3" id="KW-1185">Reference proteome</keyword>
<accession>A0ABR9L2T0</accession>
<organism evidence="2 3">
    <name type="scientific">Amycolatopsis roodepoortensis</name>
    <dbReference type="NCBI Taxonomy" id="700274"/>
    <lineage>
        <taxon>Bacteria</taxon>
        <taxon>Bacillati</taxon>
        <taxon>Actinomycetota</taxon>
        <taxon>Actinomycetes</taxon>
        <taxon>Pseudonocardiales</taxon>
        <taxon>Pseudonocardiaceae</taxon>
        <taxon>Amycolatopsis</taxon>
    </lineage>
</organism>
<evidence type="ECO:0000313" key="3">
    <source>
        <dbReference type="Proteomes" id="UP000656548"/>
    </source>
</evidence>
<reference evidence="2 3" key="1">
    <citation type="submission" date="2020-10" db="EMBL/GenBank/DDBJ databases">
        <title>Sequencing the genomes of 1000 actinobacteria strains.</title>
        <authorList>
            <person name="Klenk H.-P."/>
        </authorList>
    </citation>
    <scope>NUCLEOTIDE SEQUENCE [LARGE SCALE GENOMIC DNA]</scope>
    <source>
        <strain evidence="2 3">DSM 46661</strain>
    </source>
</reference>
<evidence type="ECO:0000259" key="1">
    <source>
        <dbReference type="Pfam" id="PF19575"/>
    </source>
</evidence>
<gene>
    <name evidence="2" type="ORF">H4W30_002120</name>
</gene>
<proteinExistence type="predicted"/>
<dbReference type="RefSeq" id="WP_191334937.1">
    <property type="nucleotide sequence ID" value="NZ_JADBEJ010000003.1"/>
</dbReference>
<sequence length="101" mass="10587">MPNDHDPAALAAAYVAGATLGELAGRHGLTYYKARDLVQSAGVTLRHVGPETPPAPPGMAARYEDGATIHEVAAAYGFSFGVTRRMLLAAGVTLRQKGQRL</sequence>
<dbReference type="EMBL" id="JADBEJ010000003">
    <property type="protein sequence ID" value="MBE1575073.1"/>
    <property type="molecule type" value="Genomic_DNA"/>
</dbReference>
<dbReference type="Pfam" id="PF19575">
    <property type="entry name" value="HTH_58"/>
    <property type="match status" value="1"/>
</dbReference>
<comment type="caution">
    <text evidence="2">The sequence shown here is derived from an EMBL/GenBank/DDBJ whole genome shotgun (WGS) entry which is preliminary data.</text>
</comment>
<feature type="domain" description="Helix-turn-helix" evidence="1">
    <location>
        <begin position="59"/>
        <end position="98"/>
    </location>
</feature>